<organism evidence="7 8">
    <name type="scientific">Quercus lobata</name>
    <name type="common">Valley oak</name>
    <dbReference type="NCBI Taxonomy" id="97700"/>
    <lineage>
        <taxon>Eukaryota</taxon>
        <taxon>Viridiplantae</taxon>
        <taxon>Streptophyta</taxon>
        <taxon>Embryophyta</taxon>
        <taxon>Tracheophyta</taxon>
        <taxon>Spermatophyta</taxon>
        <taxon>Magnoliopsida</taxon>
        <taxon>eudicotyledons</taxon>
        <taxon>Gunneridae</taxon>
        <taxon>Pentapetalae</taxon>
        <taxon>rosids</taxon>
        <taxon>fabids</taxon>
        <taxon>Fagales</taxon>
        <taxon>Fagaceae</taxon>
        <taxon>Quercus</taxon>
    </lineage>
</organism>
<dbReference type="Pfam" id="PF23282">
    <property type="entry name" value="WHD_ROQ1"/>
    <property type="match status" value="1"/>
</dbReference>
<dbReference type="GO" id="GO:0043531">
    <property type="term" value="F:ADP binding"/>
    <property type="evidence" value="ECO:0007669"/>
    <property type="project" value="InterPro"/>
</dbReference>
<dbReference type="Gene3D" id="1.10.8.430">
    <property type="entry name" value="Helical domain of apoptotic protease-activating factors"/>
    <property type="match status" value="1"/>
</dbReference>
<name>A0A7N2MXI1_QUELO</name>
<dbReference type="InterPro" id="IPR002182">
    <property type="entry name" value="NB-ARC"/>
</dbReference>
<dbReference type="Pfam" id="PF00931">
    <property type="entry name" value="NB-ARC"/>
    <property type="match status" value="1"/>
</dbReference>
<dbReference type="EMBL" id="LRBV02000011">
    <property type="status" value="NOT_ANNOTATED_CDS"/>
    <property type="molecule type" value="Genomic_DNA"/>
</dbReference>
<evidence type="ECO:0000259" key="5">
    <source>
        <dbReference type="Pfam" id="PF23282"/>
    </source>
</evidence>
<dbReference type="Pfam" id="PF07725">
    <property type="entry name" value="LRR_3"/>
    <property type="match status" value="1"/>
</dbReference>
<dbReference type="GO" id="GO:0051707">
    <property type="term" value="P:response to other organism"/>
    <property type="evidence" value="ECO:0007669"/>
    <property type="project" value="UniProtKB-ARBA"/>
</dbReference>
<keyword evidence="3" id="KW-0611">Plant defense</keyword>
<dbReference type="InterPro" id="IPR001611">
    <property type="entry name" value="Leu-rich_rpt"/>
</dbReference>
<dbReference type="SUPFAM" id="SSF52540">
    <property type="entry name" value="P-loop containing nucleoside triphosphate hydrolases"/>
    <property type="match status" value="1"/>
</dbReference>
<dbReference type="InterPro" id="IPR036390">
    <property type="entry name" value="WH_DNA-bd_sf"/>
</dbReference>
<reference evidence="7 8" key="1">
    <citation type="journal article" date="2016" name="G3 (Bethesda)">
        <title>First Draft Assembly and Annotation of the Genome of a California Endemic Oak Quercus lobata Nee (Fagaceae).</title>
        <authorList>
            <person name="Sork V.L."/>
            <person name="Fitz-Gibbon S.T."/>
            <person name="Puiu D."/>
            <person name="Crepeau M."/>
            <person name="Gugger P.F."/>
            <person name="Sherman R."/>
            <person name="Stevens K."/>
            <person name="Langley C.H."/>
            <person name="Pellegrini M."/>
            <person name="Salzberg S.L."/>
        </authorList>
    </citation>
    <scope>NUCLEOTIDE SEQUENCE [LARGE SCALE GENOMIC DNA]</scope>
    <source>
        <strain evidence="7 8">cv. SW786</strain>
    </source>
</reference>
<dbReference type="Gramene" id="QL11p020601:mrna">
    <property type="protein sequence ID" value="QL11p020601:mrna"/>
    <property type="gene ID" value="QL11p020601"/>
</dbReference>
<keyword evidence="8" id="KW-1185">Reference proteome</keyword>
<proteinExistence type="predicted"/>
<evidence type="ECO:0008006" key="9">
    <source>
        <dbReference type="Google" id="ProtNLM"/>
    </source>
</evidence>
<dbReference type="SUPFAM" id="SSF46785">
    <property type="entry name" value="Winged helix' DNA-binding domain"/>
    <property type="match status" value="1"/>
</dbReference>
<dbReference type="InterPro" id="IPR042197">
    <property type="entry name" value="Apaf_helical"/>
</dbReference>
<dbReference type="InterPro" id="IPR011713">
    <property type="entry name" value="Leu-rich_rpt_3"/>
</dbReference>
<feature type="domain" description="Disease resistance R13L4/SHOC-2-like LRR" evidence="6">
    <location>
        <begin position="608"/>
        <end position="697"/>
    </location>
</feature>
<dbReference type="InParanoid" id="A0A7N2MXI1"/>
<evidence type="ECO:0000259" key="6">
    <source>
        <dbReference type="Pfam" id="PF23598"/>
    </source>
</evidence>
<dbReference type="AlphaFoldDB" id="A0A7N2MXI1"/>
<dbReference type="InterPro" id="IPR055414">
    <property type="entry name" value="LRR_R13L4/SHOC2-like"/>
</dbReference>
<sequence>MWLASSASPKLLFCHFLCRPESVVIHKITERIIRELYREFSSVREDLVGMDSCVEEMLDSYLGEGLDGVRFVGICGMGGIGKTTLALEIYKRISNNFEACSFIVNVREETKNQGIVSLQKQLISKILMESEMNIWNVHEGINVIGNRLRDKKVFIVLDDVDGIEQLEALAGKHDWFGLGSRIIVTSRDRHLLIRWGVNDIYTAKRLNNDDALQLFSRGAFNRPYPEENYVDLTQDFVNYSKVLPLALKVLGSSLFAKTTDEWKSSLDKLKVELDRNILDILQISFDGLTDTQKELFLDIACFFKGENKDCIRDILQSFCYFPEYNIGVLVDKSLITIGERETLCMHDLLQEMGQEIVLHGSPKELGGRSRLWIYEDALHVLKNNTGTEAIEGIMLNTPIQTVEHLSAEAFSKMKKLRLLRIGNVQLPKDLIRGKVQLPQGLSFISNELCVIEWHGYHLKSIPSNFQPNKLVELRMPCSGIEQLWKGIMVLNELKLIDLSDSQNLIETLNFSEVPNLKQLILQRCTRLSKIHASLGNLKWLIRLDLNGCKCLKSLPHKFNLESLEVCILSGCSKLKKFPEIMGNMSHFSELYLDRTAIKDLPIEHLTGLIKLDLRDCKNLSNFSNASCNFLSLKTLSLSGCSKIDELPENLGNIEGLEELDVSRTAIKSLPSSMIFLKNLRKLSLQQCEGLSSFPLMPRRCLDPMSMLEHTSMGLWSLTHLDLSYCNLQAIPDVLGCLLSLTNLNLIGNSFVALPESIVLLSNLTNLCLSGCTSLQSLPELPLNMTYIVAKGCTSLETLPLRGKDSFKPRLYLFNCVKLVDNQGSDYMLLTMLRRYFQHHPLHQIYSKNSGLYSHTHELQCCCEVNGHPNDSSLFLSEEFGKMDSHHLWLKYFPYKKFDEHWKNKLSQIDANELSQIKITFEIEGPGLEVTKCGVRLVYKRDIENLNQTMLGCSITSYEYDLEDSAKDSKIKRSRNDSKGDKASNDVEVPHPKKIRLRLPILIERLMMCFANWIGNLCTQEQGESDCEEEEEESQ</sequence>
<dbReference type="PROSITE" id="PS51450">
    <property type="entry name" value="LRR"/>
    <property type="match status" value="1"/>
</dbReference>
<reference evidence="7" key="2">
    <citation type="submission" date="2021-01" db="UniProtKB">
        <authorList>
            <consortium name="EnsemblPlants"/>
        </authorList>
    </citation>
    <scope>IDENTIFICATION</scope>
</reference>
<dbReference type="SUPFAM" id="SSF52058">
    <property type="entry name" value="L domain-like"/>
    <property type="match status" value="2"/>
</dbReference>
<feature type="domain" description="NB-ARC" evidence="4">
    <location>
        <begin position="67"/>
        <end position="222"/>
    </location>
</feature>
<dbReference type="Proteomes" id="UP000594261">
    <property type="component" value="Chromosome 11"/>
</dbReference>
<evidence type="ECO:0000256" key="1">
    <source>
        <dbReference type="ARBA" id="ARBA00022614"/>
    </source>
</evidence>
<evidence type="ECO:0000256" key="2">
    <source>
        <dbReference type="ARBA" id="ARBA00022737"/>
    </source>
</evidence>
<dbReference type="InterPro" id="IPR027417">
    <property type="entry name" value="P-loop_NTPase"/>
</dbReference>
<dbReference type="GO" id="GO:0006952">
    <property type="term" value="P:defense response"/>
    <property type="evidence" value="ECO:0007669"/>
    <property type="project" value="UniProtKB-KW"/>
</dbReference>
<dbReference type="EnsemblPlants" id="QL11p020601:mrna">
    <property type="protein sequence ID" value="QL11p020601:mrna"/>
    <property type="gene ID" value="QL11p020601"/>
</dbReference>
<dbReference type="Gene3D" id="3.40.50.300">
    <property type="entry name" value="P-loop containing nucleotide triphosphate hydrolases"/>
    <property type="match status" value="1"/>
</dbReference>
<dbReference type="Gene3D" id="3.80.10.10">
    <property type="entry name" value="Ribonuclease Inhibitor"/>
    <property type="match status" value="3"/>
</dbReference>
<dbReference type="PANTHER" id="PTHR11017:SF559">
    <property type="entry name" value="DISEASE RESISTANCE PROTEIN CHL1"/>
    <property type="match status" value="1"/>
</dbReference>
<protein>
    <recommendedName>
        <fullName evidence="9">TMV resistance protein N-like</fullName>
    </recommendedName>
</protein>
<evidence type="ECO:0000256" key="3">
    <source>
        <dbReference type="ARBA" id="ARBA00022821"/>
    </source>
</evidence>
<evidence type="ECO:0000313" key="7">
    <source>
        <dbReference type="EnsemblPlants" id="QL11p020601:mrna"/>
    </source>
</evidence>
<dbReference type="PRINTS" id="PR00364">
    <property type="entry name" value="DISEASERSIST"/>
</dbReference>
<dbReference type="Pfam" id="PF23598">
    <property type="entry name" value="LRR_14"/>
    <property type="match status" value="1"/>
</dbReference>
<evidence type="ECO:0000259" key="4">
    <source>
        <dbReference type="Pfam" id="PF00931"/>
    </source>
</evidence>
<dbReference type="OMA" id="YSHTHEL"/>
<dbReference type="InterPro" id="IPR044974">
    <property type="entry name" value="Disease_R_plants"/>
</dbReference>
<keyword evidence="2" id="KW-0677">Repeat</keyword>
<dbReference type="InterPro" id="IPR058192">
    <property type="entry name" value="WHD_ROQ1-like"/>
</dbReference>
<dbReference type="PANTHER" id="PTHR11017">
    <property type="entry name" value="LEUCINE-RICH REPEAT-CONTAINING PROTEIN"/>
    <property type="match status" value="1"/>
</dbReference>
<dbReference type="InterPro" id="IPR032675">
    <property type="entry name" value="LRR_dom_sf"/>
</dbReference>
<accession>A0A7N2MXI1</accession>
<feature type="domain" description="Disease resistance protein Roq1-like winged-helix" evidence="5">
    <location>
        <begin position="292"/>
        <end position="358"/>
    </location>
</feature>
<keyword evidence="1" id="KW-0433">Leucine-rich repeat</keyword>
<evidence type="ECO:0000313" key="8">
    <source>
        <dbReference type="Proteomes" id="UP000594261"/>
    </source>
</evidence>